<dbReference type="InterPro" id="IPR004143">
    <property type="entry name" value="BPL_LPL_catalytic"/>
</dbReference>
<reference evidence="3" key="1">
    <citation type="submission" date="2023-06" db="EMBL/GenBank/DDBJ databases">
        <title>Genomic analysis of the entomopathogenic nematode Steinernema hermaphroditum.</title>
        <authorList>
            <person name="Schwarz E.M."/>
            <person name="Heppert J.K."/>
            <person name="Baniya A."/>
            <person name="Schwartz H.T."/>
            <person name="Tan C.-H."/>
            <person name="Antoshechkin I."/>
            <person name="Sternberg P.W."/>
            <person name="Goodrich-Blair H."/>
            <person name="Dillman A.R."/>
        </authorList>
    </citation>
    <scope>NUCLEOTIDE SEQUENCE</scope>
    <source>
        <strain evidence="3">PS9179</strain>
        <tissue evidence="3">Whole animal</tissue>
    </source>
</reference>
<evidence type="ECO:0000313" key="3">
    <source>
        <dbReference type="EMBL" id="KAK0394718.1"/>
    </source>
</evidence>
<dbReference type="AlphaFoldDB" id="A0AA39GW90"/>
<organism evidence="3 4">
    <name type="scientific">Steinernema hermaphroditum</name>
    <dbReference type="NCBI Taxonomy" id="289476"/>
    <lineage>
        <taxon>Eukaryota</taxon>
        <taxon>Metazoa</taxon>
        <taxon>Ecdysozoa</taxon>
        <taxon>Nematoda</taxon>
        <taxon>Chromadorea</taxon>
        <taxon>Rhabditida</taxon>
        <taxon>Tylenchina</taxon>
        <taxon>Panagrolaimomorpha</taxon>
        <taxon>Strongyloidoidea</taxon>
        <taxon>Steinernematidae</taxon>
        <taxon>Steinernema</taxon>
    </lineage>
</organism>
<dbReference type="InterPro" id="IPR045864">
    <property type="entry name" value="aa-tRNA-synth_II/BPL/LPL"/>
</dbReference>
<keyword evidence="1" id="KW-0732">Signal</keyword>
<dbReference type="PROSITE" id="PS51733">
    <property type="entry name" value="BPL_LPL_CATALYTIC"/>
    <property type="match status" value="1"/>
</dbReference>
<dbReference type="PANTHER" id="PTHR12835:SF5">
    <property type="entry name" value="BIOTIN--PROTEIN LIGASE"/>
    <property type="match status" value="1"/>
</dbReference>
<accession>A0AA39GW90</accession>
<dbReference type="Proteomes" id="UP001175271">
    <property type="component" value="Unassembled WGS sequence"/>
</dbReference>
<proteinExistence type="predicted"/>
<dbReference type="SUPFAM" id="SSF55681">
    <property type="entry name" value="Class II aaRS and biotin synthetases"/>
    <property type="match status" value="1"/>
</dbReference>
<comment type="caution">
    <text evidence="3">The sequence shown here is derived from an EMBL/GenBank/DDBJ whole genome shotgun (WGS) entry which is preliminary data.</text>
</comment>
<dbReference type="Pfam" id="PF03099">
    <property type="entry name" value="BPL_LplA_LipB"/>
    <property type="match status" value="1"/>
</dbReference>
<evidence type="ECO:0000313" key="4">
    <source>
        <dbReference type="Proteomes" id="UP001175271"/>
    </source>
</evidence>
<keyword evidence="4" id="KW-1185">Reference proteome</keyword>
<dbReference type="GO" id="GO:0004077">
    <property type="term" value="F:biotin--[biotin carboxyl-carrier protein] ligase activity"/>
    <property type="evidence" value="ECO:0007669"/>
    <property type="project" value="TreeGrafter"/>
</dbReference>
<protein>
    <recommendedName>
        <fullName evidence="2">BPL/LPL catalytic domain-containing protein</fullName>
    </recommendedName>
</protein>
<dbReference type="Gene3D" id="3.30.930.10">
    <property type="entry name" value="Bira Bifunctional Protein, Domain 2"/>
    <property type="match status" value="1"/>
</dbReference>
<dbReference type="PANTHER" id="PTHR12835">
    <property type="entry name" value="BIOTIN PROTEIN LIGASE"/>
    <property type="match status" value="1"/>
</dbReference>
<feature type="chain" id="PRO_5041441836" description="BPL/LPL catalytic domain-containing protein" evidence="1">
    <location>
        <begin position="16"/>
        <end position="1059"/>
    </location>
</feature>
<evidence type="ECO:0000259" key="2">
    <source>
        <dbReference type="PROSITE" id="PS51733"/>
    </source>
</evidence>
<gene>
    <name evidence="3" type="ORF">QR680_000895</name>
</gene>
<feature type="domain" description="BPL/LPL catalytic" evidence="2">
    <location>
        <begin position="802"/>
        <end position="982"/>
    </location>
</feature>
<dbReference type="GO" id="GO:0005737">
    <property type="term" value="C:cytoplasm"/>
    <property type="evidence" value="ECO:0007669"/>
    <property type="project" value="TreeGrafter"/>
</dbReference>
<name>A0AA39GW90_9BILA</name>
<sequence>MFFFAWSLVISAVNSARRRRLLAALARCFDESEGATQPISILCQQINLAPLKGLWKSSSESILHKNAQFGDCVIYQSETREILAVTCEDILKTEEWRMLIDPSTPRRHPLQQRIWFVAELSPLAKTSGGGSVCVELEDGKSSFDEGASDTQSYASTSELTDNASDESLAISSAGSFSPILVNQMCKTIAYSRDNPWKVLYECSFQNFFEIAFHWSEDALLALNGTATVSNLATVRLPENFFSSNAMSELLCNADSQLTSTNSLSVSTPTLSLLELLYWNEFGNGPNQPVDMRTMSVGTLPRYSRSDKSKPLRLSFRYRSCSPLLGTDCTPMVNGVAYFQAPTQKALPAIASNSVALREPALAFTQAMDTDRSSASAIDSSLSEPRSIAFMDAESPVSCTEVDLLNGSAHKVSVRANSKERTTNSEHSVQGTRMNHMEVVEVRPTSINLLQIKEESPMSNNTSSNSFELADYGAYCGTRICEISQQANGGMNGSLKRLNHIASNSHLCALLVYTGDNEKLFELILKQMTSIISLSQYNVEHVLAETLRSSQWVSRKTACLLMASTEGLDDSAWLRLQDYFSHCGKIIFVCQNNLLAGLSSCQSLKKQTNLLKLAFGKRQSKSLGKDFENFLKRAVKVLSKSKEINETYHARDFIGGYKYSVHLCKEEDSPMFMYMENTAQQASALFSDATTDELMSDGGHKLIRDALCRLGIKTIENNAECCGRTGYLICAHDQISGIVERLSFTDPIGEAPKLLFRRQSAKSGAEENGTDNVDLVTIVVCTRSGIQSEFDDVKYFSTLKTKSLGKSIICFAKCPSTLSISQSLSKGLRGYDGIVVVALEQDDISGRNGAIWTSPKGCPTFSFDFNVPVNSNLGRSIEFAQHILTLSIVQALKGLLGEEFPAKIKWPNDVYYKKKSKLASVFVQSSVRDKYVICLLSGAVNVSNKFPFGCINELIGEEAHKLSSEEVIACVMNKFEMLVNLLERKGVEVFLKEYLSHWLHKDEEVYMLRKESVKKEKVVIRGLDHTGHLILQNKKSDEVFCIAEKGYSFDVSRKFIRYIA</sequence>
<evidence type="ECO:0000256" key="1">
    <source>
        <dbReference type="SAM" id="SignalP"/>
    </source>
</evidence>
<feature type="signal peptide" evidence="1">
    <location>
        <begin position="1"/>
        <end position="15"/>
    </location>
</feature>
<dbReference type="EMBL" id="JAUCMV010000005">
    <property type="protein sequence ID" value="KAK0394718.1"/>
    <property type="molecule type" value="Genomic_DNA"/>
</dbReference>